<dbReference type="Pfam" id="PF19568">
    <property type="entry name" value="Spore_III_AA"/>
    <property type="match status" value="1"/>
</dbReference>
<evidence type="ECO:0000313" key="4">
    <source>
        <dbReference type="EMBL" id="EKC44721.1"/>
    </source>
</evidence>
<dbReference type="EMBL" id="AJWY01014105">
    <property type="protein sequence ID" value="EKC44721.1"/>
    <property type="molecule type" value="Genomic_DNA"/>
</dbReference>
<accession>K1SBD5</accession>
<evidence type="ECO:0000256" key="2">
    <source>
        <dbReference type="ARBA" id="ARBA00022840"/>
    </source>
</evidence>
<dbReference type="PANTHER" id="PTHR20953">
    <property type="entry name" value="KINASE-RELATED"/>
    <property type="match status" value="1"/>
</dbReference>
<dbReference type="GO" id="GO:0005524">
    <property type="term" value="F:ATP binding"/>
    <property type="evidence" value="ECO:0007669"/>
    <property type="project" value="UniProtKB-KW"/>
</dbReference>
<dbReference type="InterPro" id="IPR027417">
    <property type="entry name" value="P-loop_NTPase"/>
</dbReference>
<feature type="domain" description="Stage III sporulation protein AA AAA+ ATPase" evidence="3">
    <location>
        <begin position="4"/>
        <end position="109"/>
    </location>
</feature>
<reference evidence="4" key="1">
    <citation type="journal article" date="2013" name="Environ. Microbiol.">
        <title>Microbiota from the distal guts of lean and obese adolescents exhibit partial functional redundancy besides clear differences in community structure.</title>
        <authorList>
            <person name="Ferrer M."/>
            <person name="Ruiz A."/>
            <person name="Lanza F."/>
            <person name="Haange S.B."/>
            <person name="Oberbach A."/>
            <person name="Till H."/>
            <person name="Bargiela R."/>
            <person name="Campoy C."/>
            <person name="Segura M.T."/>
            <person name="Richter M."/>
            <person name="von Bergen M."/>
            <person name="Seifert J."/>
            <person name="Suarez A."/>
        </authorList>
    </citation>
    <scope>NUCLEOTIDE SEQUENCE</scope>
</reference>
<protein>
    <submittedName>
        <fullName evidence="4">Stage III sporulation protein AA</fullName>
    </submittedName>
</protein>
<name>K1SBD5_9ZZZZ</name>
<proteinExistence type="predicted"/>
<keyword evidence="1" id="KW-0547">Nucleotide-binding</keyword>
<dbReference type="InterPro" id="IPR045735">
    <property type="entry name" value="Spore_III_AA_AAA+_ATPase"/>
</dbReference>
<gene>
    <name evidence="4" type="ORF">LEA_20523</name>
</gene>
<sequence>KTILGMRTDVLDCCPKAEGMIMLIRSMSPQVVAVDEIGTAEDIHAIEYAMQCGCKLIASVHGMDMEEAARKPVLGEMIRRKMFERYIVLGNDGHPGKVKEIYDERGSVLCRK</sequence>
<organism evidence="4">
    <name type="scientific">human gut metagenome</name>
    <dbReference type="NCBI Taxonomy" id="408170"/>
    <lineage>
        <taxon>unclassified sequences</taxon>
        <taxon>metagenomes</taxon>
        <taxon>organismal metagenomes</taxon>
    </lineage>
</organism>
<comment type="caution">
    <text evidence="4">The sequence shown here is derived from an EMBL/GenBank/DDBJ whole genome shotgun (WGS) entry which is preliminary data.</text>
</comment>
<feature type="non-terminal residue" evidence="4">
    <location>
        <position position="1"/>
    </location>
</feature>
<evidence type="ECO:0000256" key="1">
    <source>
        <dbReference type="ARBA" id="ARBA00022741"/>
    </source>
</evidence>
<dbReference type="AlphaFoldDB" id="K1SBD5"/>
<keyword evidence="2" id="KW-0067">ATP-binding</keyword>
<evidence type="ECO:0000259" key="3">
    <source>
        <dbReference type="Pfam" id="PF19568"/>
    </source>
</evidence>
<dbReference type="PANTHER" id="PTHR20953:SF3">
    <property type="entry name" value="P-LOOP CONTAINING NUCLEOSIDE TRIPHOSPHATE HYDROLASES SUPERFAMILY PROTEIN"/>
    <property type="match status" value="1"/>
</dbReference>
<dbReference type="Gene3D" id="3.40.50.300">
    <property type="entry name" value="P-loop containing nucleotide triphosphate hydrolases"/>
    <property type="match status" value="1"/>
</dbReference>